<gene>
    <name evidence="2" type="ORF">DC430_15500</name>
</gene>
<feature type="region of interest" description="Disordered" evidence="1">
    <location>
        <begin position="1"/>
        <end position="40"/>
    </location>
</feature>
<dbReference type="Gene3D" id="3.40.30.10">
    <property type="entry name" value="Glutaredoxin"/>
    <property type="match status" value="1"/>
</dbReference>
<dbReference type="SUPFAM" id="SSF52833">
    <property type="entry name" value="Thioredoxin-like"/>
    <property type="match status" value="1"/>
</dbReference>
<name>A0AA92C1C7_RHIRH</name>
<sequence length="116" mass="12457">MLPPTPVAPPLEESWPSCPRPLLAQRRPCASEPPRLPLAGALNHSDIATASGIDRATFDRATADQGYLDKLNAATDEANQKFGVEGTQSFFVNDELIEIKRSSQEVSDAHCAAKGL</sequence>
<proteinExistence type="predicted"/>
<evidence type="ECO:0000256" key="1">
    <source>
        <dbReference type="SAM" id="MobiDB-lite"/>
    </source>
</evidence>
<dbReference type="EMBL" id="QDFR01000005">
    <property type="protein sequence ID" value="PVE52254.1"/>
    <property type="molecule type" value="Genomic_DNA"/>
</dbReference>
<organism evidence="2 3">
    <name type="scientific">Rhizobium rhizogenes</name>
    <name type="common">Agrobacterium rhizogenes</name>
    <dbReference type="NCBI Taxonomy" id="359"/>
    <lineage>
        <taxon>Bacteria</taxon>
        <taxon>Pseudomonadati</taxon>
        <taxon>Pseudomonadota</taxon>
        <taxon>Alphaproteobacteria</taxon>
        <taxon>Hyphomicrobiales</taxon>
        <taxon>Rhizobiaceae</taxon>
        <taxon>Rhizobium/Agrobacterium group</taxon>
        <taxon>Rhizobium</taxon>
    </lineage>
</organism>
<evidence type="ECO:0000313" key="3">
    <source>
        <dbReference type="Proteomes" id="UP000244335"/>
    </source>
</evidence>
<evidence type="ECO:0000313" key="2">
    <source>
        <dbReference type="EMBL" id="PVE52254.1"/>
    </source>
</evidence>
<dbReference type="InterPro" id="IPR036249">
    <property type="entry name" value="Thioredoxin-like_sf"/>
</dbReference>
<accession>A0AA92C1C7</accession>
<reference evidence="2 3" key="1">
    <citation type="submission" date="2018-04" db="EMBL/GenBank/DDBJ databases">
        <authorList>
            <person name="Hagen T."/>
        </authorList>
    </citation>
    <scope>NUCLEOTIDE SEQUENCE [LARGE SCALE GENOMIC DNA]</scope>
    <source>
        <strain evidence="2 3">TPD7009</strain>
    </source>
</reference>
<protein>
    <recommendedName>
        <fullName evidence="4">DSBA-like thioredoxin domain-containing protein</fullName>
    </recommendedName>
</protein>
<dbReference type="Proteomes" id="UP000244335">
    <property type="component" value="Unassembled WGS sequence"/>
</dbReference>
<evidence type="ECO:0008006" key="4">
    <source>
        <dbReference type="Google" id="ProtNLM"/>
    </source>
</evidence>
<comment type="caution">
    <text evidence="2">The sequence shown here is derived from an EMBL/GenBank/DDBJ whole genome shotgun (WGS) entry which is preliminary data.</text>
</comment>
<dbReference type="AlphaFoldDB" id="A0AA92C1C7"/>